<evidence type="ECO:0000259" key="5">
    <source>
        <dbReference type="Pfam" id="PF25917"/>
    </source>
</evidence>
<dbReference type="PANTHER" id="PTHR30469:SF33">
    <property type="entry name" value="SLR1207 PROTEIN"/>
    <property type="match status" value="1"/>
</dbReference>
<dbReference type="STRING" id="1163617.SCD_n02407"/>
<dbReference type="RefSeq" id="WP_009205409.1">
    <property type="nucleotide sequence ID" value="NC_022357.1"/>
</dbReference>
<dbReference type="AlphaFoldDB" id="S6AAT1"/>
<accession>S6AAT1</accession>
<dbReference type="OrthoDB" id="9784484at2"/>
<dbReference type="FunFam" id="2.40.30.170:FF:000010">
    <property type="entry name" value="Efflux RND transporter periplasmic adaptor subunit"/>
    <property type="match status" value="1"/>
</dbReference>
<name>S6AAT1_SULDS</name>
<protein>
    <submittedName>
        <fullName evidence="7">RND family efflux transporter MFP subunit</fullName>
    </submittedName>
</protein>
<dbReference type="InterPro" id="IPR058625">
    <property type="entry name" value="MdtA-like_BSH"/>
</dbReference>
<evidence type="ECO:0000256" key="1">
    <source>
        <dbReference type="ARBA" id="ARBA00009477"/>
    </source>
</evidence>
<dbReference type="NCBIfam" id="TIGR01730">
    <property type="entry name" value="RND_mfp"/>
    <property type="match status" value="1"/>
</dbReference>
<dbReference type="GO" id="GO:0015562">
    <property type="term" value="F:efflux transmembrane transporter activity"/>
    <property type="evidence" value="ECO:0007669"/>
    <property type="project" value="TreeGrafter"/>
</dbReference>
<evidence type="ECO:0000259" key="4">
    <source>
        <dbReference type="Pfam" id="PF25876"/>
    </source>
</evidence>
<dbReference type="Gene3D" id="1.10.287.470">
    <property type="entry name" value="Helix hairpin bin"/>
    <property type="match status" value="1"/>
</dbReference>
<evidence type="ECO:0000256" key="2">
    <source>
        <dbReference type="SAM" id="Coils"/>
    </source>
</evidence>
<dbReference type="InterPro" id="IPR058792">
    <property type="entry name" value="Beta-barrel_RND_2"/>
</dbReference>
<evidence type="ECO:0000259" key="6">
    <source>
        <dbReference type="Pfam" id="PF25954"/>
    </source>
</evidence>
<evidence type="ECO:0000313" key="7">
    <source>
        <dbReference type="EMBL" id="BAN36215.1"/>
    </source>
</evidence>
<keyword evidence="8" id="KW-1185">Reference proteome</keyword>
<dbReference type="PANTHER" id="PTHR30469">
    <property type="entry name" value="MULTIDRUG RESISTANCE PROTEIN MDTA"/>
    <property type="match status" value="1"/>
</dbReference>
<dbReference type="InterPro" id="IPR058624">
    <property type="entry name" value="MdtA-like_HH"/>
</dbReference>
<feature type="transmembrane region" description="Helical" evidence="3">
    <location>
        <begin position="7"/>
        <end position="26"/>
    </location>
</feature>
<dbReference type="Gene3D" id="2.40.50.100">
    <property type="match status" value="1"/>
</dbReference>
<dbReference type="Pfam" id="PF25917">
    <property type="entry name" value="BSH_RND"/>
    <property type="match status" value="1"/>
</dbReference>
<dbReference type="eggNOG" id="COG0845">
    <property type="taxonomic scope" value="Bacteria"/>
</dbReference>
<dbReference type="Pfam" id="PF25876">
    <property type="entry name" value="HH_MFP_RND"/>
    <property type="match status" value="1"/>
</dbReference>
<feature type="coiled-coil region" evidence="2">
    <location>
        <begin position="103"/>
        <end position="161"/>
    </location>
</feature>
<dbReference type="Gene3D" id="2.40.30.170">
    <property type="match status" value="1"/>
</dbReference>
<gene>
    <name evidence="7" type="ORF">SCD_n02407</name>
</gene>
<dbReference type="KEGG" id="sdr:SCD_n02407"/>
<dbReference type="HOGENOM" id="CLU_018816_14_1_4"/>
<feature type="domain" description="Multidrug resistance protein MdtA-like alpha-helical hairpin" evidence="4">
    <location>
        <begin position="103"/>
        <end position="172"/>
    </location>
</feature>
<keyword evidence="3" id="KW-1133">Transmembrane helix</keyword>
<comment type="similarity">
    <text evidence="1">Belongs to the membrane fusion protein (MFP) (TC 8.A.1) family.</text>
</comment>
<proteinExistence type="inferred from homology"/>
<keyword evidence="3" id="KW-0812">Transmembrane</keyword>
<keyword evidence="3" id="KW-0472">Membrane</keyword>
<feature type="domain" description="Multidrug resistance protein MdtA-like barrel-sandwich hybrid" evidence="5">
    <location>
        <begin position="64"/>
        <end position="201"/>
    </location>
</feature>
<dbReference type="SUPFAM" id="SSF111369">
    <property type="entry name" value="HlyD-like secretion proteins"/>
    <property type="match status" value="1"/>
</dbReference>
<dbReference type="Proteomes" id="UP000015559">
    <property type="component" value="Chromosome"/>
</dbReference>
<reference evidence="7 8" key="1">
    <citation type="journal article" date="2012" name="Appl. Environ. Microbiol.">
        <title>Draft genome sequence of a psychrotolerant sulfur-oxidizing bacterium, Sulfuricella denitrificans skB26, and proteomic insights into cold adaptation.</title>
        <authorList>
            <person name="Watanabe T."/>
            <person name="Kojima H."/>
            <person name="Fukui M."/>
        </authorList>
    </citation>
    <scope>NUCLEOTIDE SEQUENCE [LARGE SCALE GENOMIC DNA]</scope>
    <source>
        <strain evidence="8">skB26</strain>
    </source>
</reference>
<dbReference type="EMBL" id="AP013066">
    <property type="protein sequence ID" value="BAN36215.1"/>
    <property type="molecule type" value="Genomic_DNA"/>
</dbReference>
<evidence type="ECO:0000313" key="8">
    <source>
        <dbReference type="Proteomes" id="UP000015559"/>
    </source>
</evidence>
<keyword evidence="2" id="KW-0175">Coiled coil</keyword>
<dbReference type="InterPro" id="IPR006143">
    <property type="entry name" value="RND_pump_MFP"/>
</dbReference>
<evidence type="ECO:0000256" key="3">
    <source>
        <dbReference type="SAM" id="Phobius"/>
    </source>
</evidence>
<dbReference type="Pfam" id="PF25954">
    <property type="entry name" value="Beta-barrel_RND_2"/>
    <property type="match status" value="1"/>
</dbReference>
<dbReference type="GO" id="GO:1990281">
    <property type="term" value="C:efflux pump complex"/>
    <property type="evidence" value="ECO:0007669"/>
    <property type="project" value="TreeGrafter"/>
</dbReference>
<organism evidence="7 8">
    <name type="scientific">Sulfuricella denitrificans (strain DSM 22764 / NBRC 105220 / skB26)</name>
    <dbReference type="NCBI Taxonomy" id="1163617"/>
    <lineage>
        <taxon>Bacteria</taxon>
        <taxon>Pseudomonadati</taxon>
        <taxon>Pseudomonadota</taxon>
        <taxon>Betaproteobacteria</taxon>
        <taxon>Nitrosomonadales</taxon>
        <taxon>Sulfuricellaceae</taxon>
        <taxon>Sulfuricella</taxon>
    </lineage>
</organism>
<sequence length="387" mass="42098">MPSIRSIRIPLVILALIVAAGGAYYWQNQRANSSREKYKTQVVDRGDIVQSISANGTLSPVVLVNVGTQVSGTVKKLNADFNSRVKEGQILAELDPALFDAQLRQDQANIANAEANLVLMRAKEERARLLQQKGFISQDAVDQARQQLDSALAQLKLAQAQLTRSRTNLNYSVIRSPISGVVVARNIDVGQTVAASFQTPVLFQIAGDLKQMQIETSVAEADIGNLNIGLDVRFTVDAFADRQFSGKVKQVRLNPTVQQNVVTYNVVVAVDNPDEVLLPGMTAHVQIIVSRHENVLRVSNAALRFKPLKEEGDEVAGKNNKKIKGRGGATVYRLDQGAPKPVKIKAGISDGSYTEVLGDELKLGESLVVREMGAKKDKGSGFSLRMM</sequence>
<feature type="domain" description="CusB-like beta-barrel" evidence="6">
    <location>
        <begin position="214"/>
        <end position="287"/>
    </location>
</feature>